<organism evidence="3 4">
    <name type="scientific">Dreissena polymorpha</name>
    <name type="common">Zebra mussel</name>
    <name type="synonym">Mytilus polymorpha</name>
    <dbReference type="NCBI Taxonomy" id="45954"/>
    <lineage>
        <taxon>Eukaryota</taxon>
        <taxon>Metazoa</taxon>
        <taxon>Spiralia</taxon>
        <taxon>Lophotrochozoa</taxon>
        <taxon>Mollusca</taxon>
        <taxon>Bivalvia</taxon>
        <taxon>Autobranchia</taxon>
        <taxon>Heteroconchia</taxon>
        <taxon>Euheterodonta</taxon>
        <taxon>Imparidentia</taxon>
        <taxon>Neoheterodontei</taxon>
        <taxon>Myida</taxon>
        <taxon>Dreissenoidea</taxon>
        <taxon>Dreissenidae</taxon>
        <taxon>Dreissena</taxon>
    </lineage>
</organism>
<keyword evidence="4" id="KW-1185">Reference proteome</keyword>
<dbReference type="Gene3D" id="1.10.472.10">
    <property type="entry name" value="Cyclin-like"/>
    <property type="match status" value="1"/>
</dbReference>
<sequence length="530" mass="59827">MATAKIRHQKRSSLRRLRAKNFLLNISLDGNHSSTNFVFHHWKSSKHKDDDRVAVVDVRDEELCIRPTQISDVGVSEESTTDVVADDNKSSAETPKKSRPRSSTIHRICEEQSEDKVEENEVPSGGFDRFSNRWRAGSYSGDAKERSSFRKRLAQLAETAPGLIDAIHEKIDRSLSRHSGSVSGESFESQEHEVKFISPDSRRRVKNARVIIVTNNKAPVAITSTIPSYKKTSTFATFGSQLDALVEGPVLMALHRSRHPSGTRSVSSTEDMFLLGQKIVRGDDAPDVSYSELLEPSKATLLRRVSSESKLTSPDTTTGRVYNRSLSEDPYMHSARGSLASSALNRVIEEEDVTYDPNLLDDPELQSGGYRTVLNFSSYMTSVIDYVKPSTLKKELNEKFKDKFPNIQLSLTKFRSLKKEMRSIGHIKCSIDLWTVAQAYVFFEKLILKLLISKLNRKLCAGACLILSAKLNDLKGPELTKLLSQIEDDFRLHRKEMLAYEFATLVALEFSLLIPDSEIYPHYQRLLYQS</sequence>
<gene>
    <name evidence="3" type="ORF">DPMN_105002</name>
</gene>
<evidence type="ECO:0000259" key="2">
    <source>
        <dbReference type="Pfam" id="PF00134"/>
    </source>
</evidence>
<accession>A0A9D4HD18</accession>
<dbReference type="SUPFAM" id="SSF47954">
    <property type="entry name" value="Cyclin-like"/>
    <property type="match status" value="1"/>
</dbReference>
<protein>
    <recommendedName>
        <fullName evidence="2">Cyclin N-terminal domain-containing protein</fullName>
    </recommendedName>
</protein>
<reference evidence="3" key="1">
    <citation type="journal article" date="2019" name="bioRxiv">
        <title>The Genome of the Zebra Mussel, Dreissena polymorpha: A Resource for Invasive Species Research.</title>
        <authorList>
            <person name="McCartney M.A."/>
            <person name="Auch B."/>
            <person name="Kono T."/>
            <person name="Mallez S."/>
            <person name="Zhang Y."/>
            <person name="Obille A."/>
            <person name="Becker A."/>
            <person name="Abrahante J.E."/>
            <person name="Garbe J."/>
            <person name="Badalamenti J.P."/>
            <person name="Herman A."/>
            <person name="Mangelson H."/>
            <person name="Liachko I."/>
            <person name="Sullivan S."/>
            <person name="Sone E.D."/>
            <person name="Koren S."/>
            <person name="Silverstein K.A.T."/>
            <person name="Beckman K.B."/>
            <person name="Gohl D.M."/>
        </authorList>
    </citation>
    <scope>NUCLEOTIDE SEQUENCE</scope>
    <source>
        <strain evidence="3">Duluth1</strain>
        <tissue evidence="3">Whole animal</tissue>
    </source>
</reference>
<dbReference type="PANTHER" id="PTHR22896:SF0">
    <property type="entry name" value="CYCLIN N-TERMINAL DOMAIN-CONTAINING PROTEIN"/>
    <property type="match status" value="1"/>
</dbReference>
<dbReference type="GO" id="GO:0051726">
    <property type="term" value="P:regulation of cell cycle"/>
    <property type="evidence" value="ECO:0007669"/>
    <property type="project" value="InterPro"/>
</dbReference>
<dbReference type="AlphaFoldDB" id="A0A9D4HD18"/>
<dbReference type="EMBL" id="JAIWYP010000004">
    <property type="protein sequence ID" value="KAH3831733.1"/>
    <property type="molecule type" value="Genomic_DNA"/>
</dbReference>
<dbReference type="InterPro" id="IPR006671">
    <property type="entry name" value="Cyclin_N"/>
</dbReference>
<dbReference type="CDD" id="cd20556">
    <property type="entry name" value="CYCLIN_CABLES"/>
    <property type="match status" value="1"/>
</dbReference>
<dbReference type="Proteomes" id="UP000828390">
    <property type="component" value="Unassembled WGS sequence"/>
</dbReference>
<feature type="domain" description="Cyclin N-terminal" evidence="2">
    <location>
        <begin position="433"/>
        <end position="512"/>
    </location>
</feature>
<dbReference type="PANTHER" id="PTHR22896">
    <property type="entry name" value="CDK5 AND ABL1 ENZYME SUBSTRATE 1"/>
    <property type="match status" value="1"/>
</dbReference>
<dbReference type="OrthoDB" id="5353095at2759"/>
<reference evidence="3" key="2">
    <citation type="submission" date="2020-11" db="EMBL/GenBank/DDBJ databases">
        <authorList>
            <person name="McCartney M.A."/>
            <person name="Auch B."/>
            <person name="Kono T."/>
            <person name="Mallez S."/>
            <person name="Becker A."/>
            <person name="Gohl D.M."/>
            <person name="Silverstein K.A.T."/>
            <person name="Koren S."/>
            <person name="Bechman K.B."/>
            <person name="Herman A."/>
            <person name="Abrahante J.E."/>
            <person name="Garbe J."/>
        </authorList>
    </citation>
    <scope>NUCLEOTIDE SEQUENCE</scope>
    <source>
        <strain evidence="3">Duluth1</strain>
        <tissue evidence="3">Whole animal</tissue>
    </source>
</reference>
<dbReference type="Pfam" id="PF00134">
    <property type="entry name" value="Cyclin_N"/>
    <property type="match status" value="1"/>
</dbReference>
<name>A0A9D4HD18_DREPO</name>
<feature type="compositionally biased region" description="Basic and acidic residues" evidence="1">
    <location>
        <begin position="86"/>
        <end position="96"/>
    </location>
</feature>
<evidence type="ECO:0000256" key="1">
    <source>
        <dbReference type="SAM" id="MobiDB-lite"/>
    </source>
</evidence>
<dbReference type="InterPro" id="IPR012388">
    <property type="entry name" value="CABLES1/2"/>
</dbReference>
<dbReference type="InterPro" id="IPR036915">
    <property type="entry name" value="Cyclin-like_sf"/>
</dbReference>
<comment type="caution">
    <text evidence="3">The sequence shown here is derived from an EMBL/GenBank/DDBJ whole genome shotgun (WGS) entry which is preliminary data.</text>
</comment>
<evidence type="ECO:0000313" key="4">
    <source>
        <dbReference type="Proteomes" id="UP000828390"/>
    </source>
</evidence>
<evidence type="ECO:0000313" key="3">
    <source>
        <dbReference type="EMBL" id="KAH3831733.1"/>
    </source>
</evidence>
<dbReference type="PIRSF" id="PIRSF025798">
    <property type="entry name" value="Cables"/>
    <property type="match status" value="1"/>
</dbReference>
<proteinExistence type="predicted"/>
<feature type="region of interest" description="Disordered" evidence="1">
    <location>
        <begin position="75"/>
        <end position="104"/>
    </location>
</feature>